<reference evidence="2 3" key="1">
    <citation type="submission" date="2024-04" db="EMBL/GenBank/DDBJ databases">
        <authorList>
            <person name="Fracassetti M."/>
        </authorList>
    </citation>
    <scope>NUCLEOTIDE SEQUENCE [LARGE SCALE GENOMIC DNA]</scope>
</reference>
<dbReference type="EMBL" id="OZ034818">
    <property type="protein sequence ID" value="CAL1386787.1"/>
    <property type="molecule type" value="Genomic_DNA"/>
</dbReference>
<keyword evidence="3" id="KW-1185">Reference proteome</keyword>
<proteinExistence type="predicted"/>
<protein>
    <submittedName>
        <fullName evidence="2">Uncharacterized protein</fullName>
    </submittedName>
</protein>
<evidence type="ECO:0000313" key="2">
    <source>
        <dbReference type="EMBL" id="CAL1386787.1"/>
    </source>
</evidence>
<gene>
    <name evidence="2" type="ORF">LTRI10_LOCUS27809</name>
</gene>
<name>A0AAV2EM24_9ROSI</name>
<keyword evidence="1" id="KW-0175">Coiled coil</keyword>
<evidence type="ECO:0000256" key="1">
    <source>
        <dbReference type="SAM" id="Coils"/>
    </source>
</evidence>
<evidence type="ECO:0000313" key="3">
    <source>
        <dbReference type="Proteomes" id="UP001497516"/>
    </source>
</evidence>
<dbReference type="Proteomes" id="UP001497516">
    <property type="component" value="Chromosome 5"/>
</dbReference>
<accession>A0AAV2EM24</accession>
<feature type="coiled-coil region" evidence="1">
    <location>
        <begin position="130"/>
        <end position="196"/>
    </location>
</feature>
<organism evidence="2 3">
    <name type="scientific">Linum trigynum</name>
    <dbReference type="NCBI Taxonomy" id="586398"/>
    <lineage>
        <taxon>Eukaryota</taxon>
        <taxon>Viridiplantae</taxon>
        <taxon>Streptophyta</taxon>
        <taxon>Embryophyta</taxon>
        <taxon>Tracheophyta</taxon>
        <taxon>Spermatophyta</taxon>
        <taxon>Magnoliopsida</taxon>
        <taxon>eudicotyledons</taxon>
        <taxon>Gunneridae</taxon>
        <taxon>Pentapetalae</taxon>
        <taxon>rosids</taxon>
        <taxon>fabids</taxon>
        <taxon>Malpighiales</taxon>
        <taxon>Linaceae</taxon>
        <taxon>Linum</taxon>
    </lineage>
</organism>
<sequence>MVNSIEISSDNHFLDNLGNHNFISVCVVKEHWDAYSQQSGWDRALVSHLDLSGELRIHGAVIRGQQLKDLARDLHRYQCRVNRDGFSFYSDTAGKSRRLNEMFPWYKYGVTPRFGTVWNRLELSNDKKVIVDLEQAAAASKAEVEAVKKREAELRREIQKKVEELSREVQDKDKALKGKEAELSKKDKTIQALKNALAALSTD</sequence>
<dbReference type="AlphaFoldDB" id="A0AAV2EM24"/>